<evidence type="ECO:0000256" key="27">
    <source>
        <dbReference type="ARBA" id="ARBA00066458"/>
    </source>
</evidence>
<keyword evidence="17 29" id="KW-0863">Zinc-finger</keyword>
<evidence type="ECO:0000259" key="33">
    <source>
        <dbReference type="PROSITE" id="PS50255"/>
    </source>
</evidence>
<feature type="region of interest" description="Disordered" evidence="30">
    <location>
        <begin position="322"/>
        <end position="358"/>
    </location>
</feature>
<dbReference type="GO" id="GO:0043328">
    <property type="term" value="P:protein transport to vacuole involved in ubiquitin-dependent protein catabolic process via the multivesicular body sorting pathway"/>
    <property type="evidence" value="ECO:0007669"/>
    <property type="project" value="TreeGrafter"/>
</dbReference>
<gene>
    <name evidence="35" type="ORF">ANOM_004763</name>
</gene>
<dbReference type="EMBL" id="JNOM01000103">
    <property type="protein sequence ID" value="KNG86772.1"/>
    <property type="molecule type" value="Genomic_DNA"/>
</dbReference>
<dbReference type="GO" id="GO:0006623">
    <property type="term" value="P:protein targeting to vacuole"/>
    <property type="evidence" value="ECO:0007669"/>
    <property type="project" value="TreeGrafter"/>
</dbReference>
<dbReference type="Gene3D" id="1.25.40.90">
    <property type="match status" value="1"/>
</dbReference>
<dbReference type="InterPro" id="IPR002014">
    <property type="entry name" value="VHS_dom"/>
</dbReference>
<dbReference type="FunFam" id="1.20.5.1940:FF:000001">
    <property type="entry name" value="Vacuolar protein sorting-associated protein 27"/>
    <property type="match status" value="1"/>
</dbReference>
<evidence type="ECO:0000256" key="9">
    <source>
        <dbReference type="ARBA" id="ARBA00011881"/>
    </source>
</evidence>
<evidence type="ECO:0000256" key="12">
    <source>
        <dbReference type="ARBA" id="ARBA00022630"/>
    </source>
</evidence>
<evidence type="ECO:0000256" key="5">
    <source>
        <dbReference type="ARBA" id="ARBA00004569"/>
    </source>
</evidence>
<evidence type="ECO:0000256" key="6">
    <source>
        <dbReference type="ARBA" id="ARBA00007870"/>
    </source>
</evidence>
<evidence type="ECO:0000256" key="26">
    <source>
        <dbReference type="ARBA" id="ARBA00061589"/>
    </source>
</evidence>
<dbReference type="InterPro" id="IPR049425">
    <property type="entry name" value="Vps27_GAT-like"/>
</dbReference>
<dbReference type="InterPro" id="IPR013328">
    <property type="entry name" value="6PGD_dom2"/>
</dbReference>
<dbReference type="SMART" id="SM00288">
    <property type="entry name" value="VHS"/>
    <property type="match status" value="1"/>
</dbReference>
<dbReference type="Gene3D" id="6.10.140.100">
    <property type="match status" value="1"/>
</dbReference>
<dbReference type="PROSITE" id="PS50255">
    <property type="entry name" value="CYTOCHROME_B5_2"/>
    <property type="match status" value="1"/>
</dbReference>
<evidence type="ECO:0000256" key="4">
    <source>
        <dbReference type="ARBA" id="ARBA00004125"/>
    </source>
</evidence>
<feature type="domain" description="FYVE-type" evidence="31">
    <location>
        <begin position="165"/>
        <end position="225"/>
    </location>
</feature>
<evidence type="ECO:0000256" key="28">
    <source>
        <dbReference type="ARBA" id="ARBA00068515"/>
    </source>
</evidence>
<dbReference type="GO" id="GO:0008677">
    <property type="term" value="F:2-dehydropantoate 2-reductase activity"/>
    <property type="evidence" value="ECO:0007669"/>
    <property type="project" value="InterPro"/>
</dbReference>
<dbReference type="Gene3D" id="1.10.1040.10">
    <property type="entry name" value="N-(1-d-carboxylethyl)-l-norvaline Dehydrogenase, domain 2"/>
    <property type="match status" value="1"/>
</dbReference>
<feature type="domain" description="FMN hydroxy acid dehydrogenase" evidence="34">
    <location>
        <begin position="808"/>
        <end position="1165"/>
    </location>
</feature>
<dbReference type="GO" id="GO:0004460">
    <property type="term" value="F:L-lactate dehydrogenase (cytochrome) activity"/>
    <property type="evidence" value="ECO:0007669"/>
    <property type="project" value="UniProtKB-EC"/>
</dbReference>
<accession>A0A0L1J4V4</accession>
<dbReference type="InterPro" id="IPR000306">
    <property type="entry name" value="Znf_FYVE"/>
</dbReference>
<evidence type="ECO:0000256" key="18">
    <source>
        <dbReference type="ARBA" id="ARBA00022833"/>
    </source>
</evidence>
<dbReference type="SUPFAM" id="SSF57903">
    <property type="entry name" value="FYVE/PHD zinc finger"/>
    <property type="match status" value="1"/>
</dbReference>
<evidence type="ECO:0000256" key="29">
    <source>
        <dbReference type="PROSITE-ProRule" id="PRU00091"/>
    </source>
</evidence>
<evidence type="ECO:0000259" key="32">
    <source>
        <dbReference type="PROSITE" id="PS50179"/>
    </source>
</evidence>
<dbReference type="Pfam" id="PF02809">
    <property type="entry name" value="UIM"/>
    <property type="match status" value="2"/>
</dbReference>
<name>A0A0L1J4V4_ASPN3</name>
<evidence type="ECO:0000256" key="30">
    <source>
        <dbReference type="SAM" id="MobiDB-lite"/>
    </source>
</evidence>
<dbReference type="GO" id="GO:0020037">
    <property type="term" value="F:heme binding"/>
    <property type="evidence" value="ECO:0007669"/>
    <property type="project" value="InterPro"/>
</dbReference>
<feature type="domain" description="VHS" evidence="32">
    <location>
        <begin position="24"/>
        <end position="147"/>
    </location>
</feature>
<dbReference type="InterPro" id="IPR036291">
    <property type="entry name" value="NAD(P)-bd_dom_sf"/>
</dbReference>
<comment type="subunit">
    <text evidence="9">Homotetramer.</text>
</comment>
<feature type="region of interest" description="Disordered" evidence="30">
    <location>
        <begin position="276"/>
        <end position="309"/>
    </location>
</feature>
<dbReference type="SUPFAM" id="SSF48464">
    <property type="entry name" value="ENTH/VHS domain"/>
    <property type="match status" value="1"/>
</dbReference>
<keyword evidence="20" id="KW-0560">Oxidoreductase</keyword>
<dbReference type="InterPro" id="IPR008927">
    <property type="entry name" value="6-PGluconate_DH-like_C_sf"/>
</dbReference>
<evidence type="ECO:0000256" key="14">
    <source>
        <dbReference type="ARBA" id="ARBA00022723"/>
    </source>
</evidence>
<proteinExistence type="inferred from homology"/>
<keyword evidence="15" id="KW-0677">Repeat</keyword>
<comment type="subunit">
    <text evidence="8">Component of the ESCRT-0 complex composed of HSE1 and VPS27.</text>
</comment>
<dbReference type="Pfam" id="PF00173">
    <property type="entry name" value="Cyt-b5"/>
    <property type="match status" value="1"/>
</dbReference>
<evidence type="ECO:0000256" key="17">
    <source>
        <dbReference type="ARBA" id="ARBA00022771"/>
    </source>
</evidence>
<feature type="domain" description="Cytochrome b5 heme-binding" evidence="33">
    <location>
        <begin position="730"/>
        <end position="789"/>
    </location>
</feature>
<evidence type="ECO:0000256" key="15">
    <source>
        <dbReference type="ARBA" id="ARBA00022737"/>
    </source>
</evidence>
<dbReference type="Pfam" id="PF00790">
    <property type="entry name" value="VHS"/>
    <property type="match status" value="1"/>
</dbReference>
<dbReference type="CDD" id="cd02922">
    <property type="entry name" value="FCB2_FMN"/>
    <property type="match status" value="1"/>
</dbReference>
<evidence type="ECO:0000256" key="8">
    <source>
        <dbReference type="ARBA" id="ARBA00011446"/>
    </source>
</evidence>
<dbReference type="InterPro" id="IPR013083">
    <property type="entry name" value="Znf_RING/FYVE/PHD"/>
</dbReference>
<keyword evidence="11" id="KW-0349">Heme</keyword>
<dbReference type="InterPro" id="IPR013332">
    <property type="entry name" value="KPR_N"/>
</dbReference>
<keyword evidence="19" id="KW-0521">NADP</keyword>
<dbReference type="InterPro" id="IPR011011">
    <property type="entry name" value="Znf_FYVE_PHD"/>
</dbReference>
<dbReference type="Gene3D" id="3.10.120.10">
    <property type="entry name" value="Cytochrome b5-like heme/steroid binding domain"/>
    <property type="match status" value="1"/>
</dbReference>
<evidence type="ECO:0000256" key="24">
    <source>
        <dbReference type="ARBA" id="ARBA00052399"/>
    </source>
</evidence>
<evidence type="ECO:0000256" key="7">
    <source>
        <dbReference type="ARBA" id="ARBA00008597"/>
    </source>
</evidence>
<dbReference type="InterPro" id="IPR037458">
    <property type="entry name" value="L-MDH/L-LDH_FMN-bd"/>
</dbReference>
<dbReference type="InterPro" id="IPR013785">
    <property type="entry name" value="Aldolase_TIM"/>
</dbReference>
<dbReference type="PROSITE" id="PS50330">
    <property type="entry name" value="UIM"/>
    <property type="match status" value="2"/>
</dbReference>
<dbReference type="STRING" id="1509407.A0A0L1J4V4"/>
<dbReference type="SUPFAM" id="SSF51735">
    <property type="entry name" value="NAD(P)-binding Rossmann-fold domains"/>
    <property type="match status" value="1"/>
</dbReference>
<dbReference type="PANTHER" id="PTHR47794">
    <property type="entry name" value="VACUOLAR PROTEIN SORTING-ASSOCIATED PROTEIN 27"/>
    <property type="match status" value="1"/>
</dbReference>
<dbReference type="Pfam" id="PF21356">
    <property type="entry name" value="Vps27_GAT-like"/>
    <property type="match status" value="1"/>
</dbReference>
<evidence type="ECO:0000256" key="2">
    <source>
        <dbReference type="ARBA" id="ARBA00001970"/>
    </source>
</evidence>
<feature type="region of interest" description="Disordered" evidence="30">
    <location>
        <begin position="665"/>
        <end position="718"/>
    </location>
</feature>
<feature type="compositionally biased region" description="Low complexity" evidence="30">
    <location>
        <begin position="556"/>
        <end position="570"/>
    </location>
</feature>
<evidence type="ECO:0000256" key="1">
    <source>
        <dbReference type="ARBA" id="ARBA00001917"/>
    </source>
</evidence>
<dbReference type="PANTHER" id="PTHR47794:SF1">
    <property type="entry name" value="VACUOLAR PROTEIN SORTING-ASSOCIATED PROTEIN 27"/>
    <property type="match status" value="1"/>
</dbReference>
<dbReference type="Gene3D" id="3.40.50.720">
    <property type="entry name" value="NAD(P)-binding Rossmann-like Domain"/>
    <property type="match status" value="1"/>
</dbReference>
<evidence type="ECO:0000313" key="36">
    <source>
        <dbReference type="Proteomes" id="UP000037505"/>
    </source>
</evidence>
<evidence type="ECO:0000256" key="16">
    <source>
        <dbReference type="ARBA" id="ARBA00022753"/>
    </source>
</evidence>
<dbReference type="InterPro" id="IPR003710">
    <property type="entry name" value="ApbA"/>
</dbReference>
<dbReference type="FunFam" id="3.40.50.720:FF:000609">
    <property type="entry name" value="2-dehydropantoate 2-reductase"/>
    <property type="match status" value="1"/>
</dbReference>
<comment type="caution">
    <text evidence="35">The sequence shown here is derived from an EMBL/GenBank/DDBJ whole genome shotgun (WGS) entry which is preliminary data.</text>
</comment>
<dbReference type="Pfam" id="PF08546">
    <property type="entry name" value="ApbA_C"/>
    <property type="match status" value="1"/>
</dbReference>
<dbReference type="CDD" id="cd15735">
    <property type="entry name" value="FYVE_spVPS27p_like"/>
    <property type="match status" value="1"/>
</dbReference>
<dbReference type="Gene3D" id="3.30.40.10">
    <property type="entry name" value="Zinc/RING finger domain, C3HC4 (zinc finger)"/>
    <property type="match status" value="1"/>
</dbReference>
<reference evidence="35 36" key="1">
    <citation type="submission" date="2014-06" db="EMBL/GenBank/DDBJ databases">
        <title>The Genome of the Aflatoxigenic Filamentous Fungus Aspergillus nomius.</title>
        <authorList>
            <person name="Moore M.G."/>
            <person name="Shannon B.M."/>
            <person name="Brian M.M."/>
        </authorList>
    </citation>
    <scope>NUCLEOTIDE SEQUENCE [LARGE SCALE GENOMIC DNA]</scope>
    <source>
        <strain evidence="35 36">NRRL 13137</strain>
    </source>
</reference>
<dbReference type="InterPro" id="IPR013752">
    <property type="entry name" value="KPA_reductase"/>
</dbReference>
<comment type="similarity">
    <text evidence="7">Belongs to the VPS27 family.</text>
</comment>
<dbReference type="Pfam" id="PF02558">
    <property type="entry name" value="ApbA"/>
    <property type="match status" value="1"/>
</dbReference>
<dbReference type="Proteomes" id="UP000037505">
    <property type="component" value="Unassembled WGS sequence"/>
</dbReference>
<dbReference type="InterPro" id="IPR008942">
    <property type="entry name" value="ENTH_VHS"/>
</dbReference>
<dbReference type="InterPro" id="IPR003903">
    <property type="entry name" value="UIM_dom"/>
</dbReference>
<feature type="region of interest" description="Disordered" evidence="30">
    <location>
        <begin position="473"/>
        <end position="633"/>
    </location>
</feature>
<dbReference type="Gene3D" id="3.20.20.70">
    <property type="entry name" value="Aldolase class I"/>
    <property type="match status" value="1"/>
</dbReference>
<evidence type="ECO:0000256" key="21">
    <source>
        <dbReference type="ARBA" id="ARBA00023004"/>
    </source>
</evidence>
<comment type="cofactor">
    <cofactor evidence="2">
        <name>heme b</name>
        <dbReference type="ChEBI" id="CHEBI:60344"/>
    </cofactor>
</comment>
<dbReference type="InterPro" id="IPR000262">
    <property type="entry name" value="FMN-dep_DH"/>
</dbReference>
<dbReference type="GO" id="GO:0032266">
    <property type="term" value="F:phosphatidylinositol-3-phosphate binding"/>
    <property type="evidence" value="ECO:0007669"/>
    <property type="project" value="TreeGrafter"/>
</dbReference>
<dbReference type="GO" id="GO:0008270">
    <property type="term" value="F:zinc ion binding"/>
    <property type="evidence" value="ECO:0007669"/>
    <property type="project" value="UniProtKB-KW"/>
</dbReference>
<evidence type="ECO:0000256" key="20">
    <source>
        <dbReference type="ARBA" id="ARBA00023002"/>
    </source>
</evidence>
<comment type="similarity">
    <text evidence="6">Belongs to the ketopantoate reductase family.</text>
</comment>
<comment type="similarity">
    <text evidence="26">In the N-terminal section; belongs to the cytochrome b5 family.</text>
</comment>
<comment type="similarity">
    <text evidence="25">In the C-terminal section; belongs to the FMN-dependent alpha-hydroxy acid dehydrogenase family.</text>
</comment>
<dbReference type="SUPFAM" id="SSF48179">
    <property type="entry name" value="6-phosphogluconate dehydrogenase C-terminal domain-like"/>
    <property type="match status" value="1"/>
</dbReference>
<dbReference type="GeneID" id="26806567"/>
<feature type="compositionally biased region" description="Polar residues" evidence="30">
    <location>
        <begin position="336"/>
        <end position="346"/>
    </location>
</feature>
<evidence type="ECO:0000313" key="35">
    <source>
        <dbReference type="EMBL" id="KNG86772.1"/>
    </source>
</evidence>
<evidence type="ECO:0000256" key="3">
    <source>
        <dbReference type="ARBA" id="ARBA00003067"/>
    </source>
</evidence>
<keyword evidence="13" id="KW-0288">FMN</keyword>
<keyword evidence="36" id="KW-1185">Reference proteome</keyword>
<evidence type="ECO:0000256" key="13">
    <source>
        <dbReference type="ARBA" id="ARBA00022643"/>
    </source>
</evidence>
<dbReference type="EC" id="1.1.2.3" evidence="27"/>
<comment type="subcellular location">
    <subcellularLocation>
        <location evidence="4">Endosome membrane</location>
        <topology evidence="4">Peripheral membrane protein</topology>
        <orientation evidence="4">Cytoplasmic side</orientation>
    </subcellularLocation>
    <subcellularLocation>
        <location evidence="5">Mitochondrion intermembrane space</location>
    </subcellularLocation>
</comment>
<dbReference type="SUPFAM" id="SSF51395">
    <property type="entry name" value="FMN-linked oxidoreductases"/>
    <property type="match status" value="1"/>
</dbReference>
<feature type="compositionally biased region" description="Polar residues" evidence="30">
    <location>
        <begin position="290"/>
        <end position="302"/>
    </location>
</feature>
<evidence type="ECO:0000256" key="22">
    <source>
        <dbReference type="ARBA" id="ARBA00023128"/>
    </source>
</evidence>
<evidence type="ECO:0000259" key="34">
    <source>
        <dbReference type="PROSITE" id="PS51349"/>
    </source>
</evidence>
<dbReference type="NCBIfam" id="TIGR00745">
    <property type="entry name" value="apbA_panE"/>
    <property type="match status" value="1"/>
</dbReference>
<dbReference type="FunFam" id="3.20.20.70:FF:000062">
    <property type="entry name" value="Cytochrome b2, mitochondrial, putative"/>
    <property type="match status" value="1"/>
</dbReference>
<dbReference type="PROSITE" id="PS51349">
    <property type="entry name" value="FMN_HYDROXY_ACID_DH_2"/>
    <property type="match status" value="1"/>
</dbReference>
<dbReference type="CDD" id="cd16979">
    <property type="entry name" value="VHS_Vps27"/>
    <property type="match status" value="1"/>
</dbReference>
<dbReference type="GO" id="GO:0015940">
    <property type="term" value="P:pantothenate biosynthetic process"/>
    <property type="evidence" value="ECO:0007669"/>
    <property type="project" value="InterPro"/>
</dbReference>
<dbReference type="InterPro" id="IPR018506">
    <property type="entry name" value="Cyt_B5_heme-BS"/>
</dbReference>
<dbReference type="SUPFAM" id="SSF55856">
    <property type="entry name" value="Cytochrome b5-like heme/steroid binding domain"/>
    <property type="match status" value="1"/>
</dbReference>
<keyword evidence="23" id="KW-0472">Membrane</keyword>
<evidence type="ECO:0000256" key="25">
    <source>
        <dbReference type="ARBA" id="ARBA00061137"/>
    </source>
</evidence>
<dbReference type="GO" id="GO:0005758">
    <property type="term" value="C:mitochondrial intermembrane space"/>
    <property type="evidence" value="ECO:0007669"/>
    <property type="project" value="UniProtKB-SubCell"/>
</dbReference>
<keyword evidence="14" id="KW-0479">Metal-binding</keyword>
<dbReference type="OrthoDB" id="1925334at2759"/>
<dbReference type="FunFam" id="3.30.40.10:FF:000161">
    <property type="entry name" value="Vacuolar protein sorting-associated protein 27"/>
    <property type="match status" value="1"/>
</dbReference>
<keyword evidence="18" id="KW-0862">Zinc</keyword>
<keyword evidence="12" id="KW-0285">Flavoprotein</keyword>
<dbReference type="GO" id="GO:0010008">
    <property type="term" value="C:endosome membrane"/>
    <property type="evidence" value="ECO:0007669"/>
    <property type="project" value="UniProtKB-SubCell"/>
</dbReference>
<dbReference type="Pfam" id="PF01363">
    <property type="entry name" value="FYVE"/>
    <property type="match status" value="1"/>
</dbReference>
<dbReference type="PROSITE" id="PS00191">
    <property type="entry name" value="CYTOCHROME_B5_1"/>
    <property type="match status" value="1"/>
</dbReference>
<dbReference type="GO" id="GO:0033565">
    <property type="term" value="C:ESCRT-0 complex"/>
    <property type="evidence" value="ECO:0007669"/>
    <property type="project" value="TreeGrafter"/>
</dbReference>
<dbReference type="Pfam" id="PF01070">
    <property type="entry name" value="FMN_dh"/>
    <property type="match status" value="1"/>
</dbReference>
<sequence length="1491" mass="163917">MAGWFSSSSPIDDQVEKATSSSLEDIALNLEVSDLIRSKSVQPKDAMRSLKRRLENKNPNVQLATLKLTDTCVKNGGTHFLAEIASREFMDNLVSLLKADGSPLNTEVKEKMLELIQDWAMAAQGRMDLSYVGETYRKLQDEGFRFPPKTQISGSMLESSAPPEWIDSDVCMRCRTPFSFMNRKHHCRNCGNVFDAQCSSKSLPLPHLGILQPVRVDDGCYAKLTSKPFTPSGLSDRSAFKNNSITKSTVMEPRTARAEGGFDDDLRRALQMSLEEAQGRGSTGYVPQPKVTQEPPQASSQSRIEEEEDADLKAAIEASLRDMEQHKQKHAAALKNTPTTEPSTSRDAPGATSLPKNPYELSPVEVENIHLFSTLVDRLQHQPPGTILREPQIQELYESIGTLRPKLARSYGETMSKHDTLLDLHAKLSTVVRYYDRMLEERLSSAYSQHSLGYGTVPSGPRYPNVYPPMPQHASEGKSGVENFYYGNTGAEKPPVSGTPYTQQQPEGEGLERTGMRSGAMSPGMYSQPPPAMPQNLPWHGKAQAASPQISAANTPYPQSPSAYPAPGAPTHFYTTSNQPEQDVNPYQPPRQSEVDTSYMPSPVTRRDSLYQPAAHSNVSAPSVPEQPPSAEQMAYLHLSESHPMQPGSQPTLHHQPTDPAAQSYYYQQQPPPAHPATAYSQGQPTYHGAYPVNDASPVGGTAPPTQYQQPPPSRPAVEESLIELSFKTGNSTQINDFVDAHPGGPNVILRCAGKDATKDFDSVHELEILTQSLAPSALRGHIEPGTLEKSNDIHEMNSPNKDASLPPPLSSLLNLHDFEIVAQKHLPPNAWAYYASGAEDEISKRQNSKAFQKVSLRPRILRSIPTVDTTTNILGKQVSLPVYMSAVGIAKLAHPDGERALAAAAGKEGLAQVLANGANNVIESVMDARTSPEQPIFQQLYVNRDITKSEDVVRRAERAGVSAIWITVDSPVVGKREMDERLNLQVEARDDPSRKGQGVAKTMASFISPFIDWDILSWLRGLTKLPIVIKGIQCVEDAVRAYHSGVQGIVLSNHGGRSQDTAQAPLLTHLEIRRYAPFLIDSKMQIFIDGGIRRGTDVLKAVALGATAVGLGRPTLYSLAAGYGEQGARRAIEILRQEIESNMIFLGVRNLKELGPHLLNTARLERDVVGMSNQIDILLYGLGAIGSFYAFILTRNDRVRLTVVARSNYDAVKGDGIFLDSGNHGQHRFRPHQVIKSLDEVSGPFDYVVCAHKAIDQEAVVARLQPAVNERTTIVIIQNGVGNEEPFRSTFPMSSIITCVTWVGATQTSPGTVKHTKSEDMQIGLFPNTSVDETLERTRLNTFASLLEGGGTKFQVLEDMQRQRWEKVVWNAAWNPITTLTLLDTQSWLHSSKDATPLTRRLMREVIDVGRRCGVPLEYGLVDELMDRINSLPGVGSSMQTDYKNGRPMEVDVILGFPARKAKEFGMETPVLDTIHALVRAVDGRVRAAL</sequence>
<dbReference type="FunFam" id="1.10.1040.10:FF:000017">
    <property type="entry name" value="2-dehydropantoate 2-reductase"/>
    <property type="match status" value="1"/>
</dbReference>
<comment type="catalytic activity">
    <reaction evidence="24">
        <text>(S)-lactate + 2 Fe(III)-[cytochrome c] = 2 Fe(II)-[cytochrome c] + pyruvate + 2 H(+)</text>
        <dbReference type="Rhea" id="RHEA:19909"/>
        <dbReference type="Rhea" id="RHEA-COMP:10350"/>
        <dbReference type="Rhea" id="RHEA-COMP:14399"/>
        <dbReference type="ChEBI" id="CHEBI:15361"/>
        <dbReference type="ChEBI" id="CHEBI:15378"/>
        <dbReference type="ChEBI" id="CHEBI:16651"/>
        <dbReference type="ChEBI" id="CHEBI:29033"/>
        <dbReference type="ChEBI" id="CHEBI:29034"/>
        <dbReference type="EC" id="1.1.2.3"/>
    </reaction>
    <physiologicalReaction direction="left-to-right" evidence="24">
        <dbReference type="Rhea" id="RHEA:19910"/>
    </physiologicalReaction>
</comment>
<dbReference type="InterPro" id="IPR037396">
    <property type="entry name" value="FMN_HAD"/>
</dbReference>
<dbReference type="SMART" id="SM00064">
    <property type="entry name" value="FYVE"/>
    <property type="match status" value="1"/>
</dbReference>
<dbReference type="InterPro" id="IPR036400">
    <property type="entry name" value="Cyt_B5-like_heme/steroid_sf"/>
</dbReference>
<dbReference type="GO" id="GO:0043130">
    <property type="term" value="F:ubiquitin binding"/>
    <property type="evidence" value="ECO:0007669"/>
    <property type="project" value="InterPro"/>
</dbReference>
<dbReference type="SMART" id="SM00726">
    <property type="entry name" value="UIM"/>
    <property type="match status" value="2"/>
</dbReference>
<dbReference type="Gene3D" id="1.20.5.1940">
    <property type="match status" value="1"/>
</dbReference>
<evidence type="ECO:0000256" key="23">
    <source>
        <dbReference type="ARBA" id="ARBA00023136"/>
    </source>
</evidence>
<dbReference type="CDD" id="cd21385">
    <property type="entry name" value="GAT_Vps27"/>
    <property type="match status" value="1"/>
</dbReference>
<dbReference type="InterPro" id="IPR017455">
    <property type="entry name" value="Znf_FYVE-rel"/>
</dbReference>
<organism evidence="35 36">
    <name type="scientific">Aspergillus nomiae NRRL (strain ATCC 15546 / NRRL 13137 / CBS 260.88 / M93)</name>
    <dbReference type="NCBI Taxonomy" id="1509407"/>
    <lineage>
        <taxon>Eukaryota</taxon>
        <taxon>Fungi</taxon>
        <taxon>Dikarya</taxon>
        <taxon>Ascomycota</taxon>
        <taxon>Pezizomycotina</taxon>
        <taxon>Eurotiomycetes</taxon>
        <taxon>Eurotiomycetidae</taxon>
        <taxon>Eurotiales</taxon>
        <taxon>Aspergillaceae</taxon>
        <taxon>Aspergillus</taxon>
        <taxon>Aspergillus subgen. Circumdati</taxon>
    </lineage>
</organism>
<comment type="function">
    <text evidence="3">Component of the ESCRT-0 complex which is the sorting receptor for ubiquitinated cargo proteins at the multivesicular body (MVB) and recruits ESCRT-I to the MVB outer membrane.</text>
</comment>
<feature type="compositionally biased region" description="Polar residues" evidence="30">
    <location>
        <begin position="573"/>
        <end position="582"/>
    </location>
</feature>
<evidence type="ECO:0000259" key="31">
    <source>
        <dbReference type="PROSITE" id="PS50178"/>
    </source>
</evidence>
<dbReference type="FunFam" id="1.25.40.90:FF:000031">
    <property type="entry name" value="Vacuolar protein sorting-associated protein 27"/>
    <property type="match status" value="1"/>
</dbReference>
<evidence type="ECO:0000256" key="11">
    <source>
        <dbReference type="ARBA" id="ARBA00022617"/>
    </source>
</evidence>
<dbReference type="InterPro" id="IPR001199">
    <property type="entry name" value="Cyt_B5-like_heme/steroid-bd"/>
</dbReference>
<keyword evidence="16" id="KW-0967">Endosome</keyword>
<protein>
    <recommendedName>
        <fullName evidence="28">L-lactate dehydrogenase (cytochrome)</fullName>
        <ecNumber evidence="27">1.1.2.3</ecNumber>
    </recommendedName>
    <alternativeName>
        <fullName evidence="10">Vacuolar protein sorting-associated protein 27</fullName>
    </alternativeName>
</protein>
<comment type="cofactor">
    <cofactor evidence="1">
        <name>FMN</name>
        <dbReference type="ChEBI" id="CHEBI:58210"/>
    </cofactor>
</comment>
<dbReference type="PROSITE" id="PS50178">
    <property type="entry name" value="ZF_FYVE"/>
    <property type="match status" value="1"/>
</dbReference>
<evidence type="ECO:0000256" key="19">
    <source>
        <dbReference type="ARBA" id="ARBA00022857"/>
    </source>
</evidence>
<keyword evidence="21" id="KW-0408">Iron</keyword>
<keyword evidence="22" id="KW-0496">Mitochondrion</keyword>
<dbReference type="PROSITE" id="PS50179">
    <property type="entry name" value="VHS"/>
    <property type="match status" value="1"/>
</dbReference>
<evidence type="ECO:0000256" key="10">
    <source>
        <dbReference type="ARBA" id="ARBA00017753"/>
    </source>
</evidence>
<dbReference type="RefSeq" id="XP_015407695.1">
    <property type="nucleotide sequence ID" value="XM_015550020.1"/>
</dbReference>